<dbReference type="NCBIfam" id="TIGR01484">
    <property type="entry name" value="HAD-SF-IIB"/>
    <property type="match status" value="1"/>
</dbReference>
<dbReference type="AlphaFoldDB" id="A0A5C8PD65"/>
<dbReference type="SUPFAM" id="SSF56784">
    <property type="entry name" value="HAD-like"/>
    <property type="match status" value="1"/>
</dbReference>
<dbReference type="Proteomes" id="UP000321638">
    <property type="component" value="Unassembled WGS sequence"/>
</dbReference>
<dbReference type="GO" id="GO:0005992">
    <property type="term" value="P:trehalose biosynthetic process"/>
    <property type="evidence" value="ECO:0007669"/>
    <property type="project" value="UniProtKB-UniPathway"/>
</dbReference>
<evidence type="ECO:0000256" key="2">
    <source>
        <dbReference type="ARBA" id="ARBA00008770"/>
    </source>
</evidence>
<dbReference type="UniPathway" id="UPA00299"/>
<dbReference type="Pfam" id="PF02358">
    <property type="entry name" value="Trehalose_PPase"/>
    <property type="match status" value="1"/>
</dbReference>
<proteinExistence type="inferred from homology"/>
<dbReference type="InterPro" id="IPR003337">
    <property type="entry name" value="Trehalose_PPase"/>
</dbReference>
<reference evidence="6 7" key="1">
    <citation type="submission" date="2019-06" db="EMBL/GenBank/DDBJ databases">
        <title>New taxonomy in bacterial strain CC-CFT640, isolated from vineyard.</title>
        <authorList>
            <person name="Lin S.-Y."/>
            <person name="Tsai C.-F."/>
            <person name="Young C.-C."/>
        </authorList>
    </citation>
    <scope>NUCLEOTIDE SEQUENCE [LARGE SCALE GENOMIC DNA]</scope>
    <source>
        <strain evidence="6 7">CC-CFT640</strain>
    </source>
</reference>
<dbReference type="PANTHER" id="PTHR43768">
    <property type="entry name" value="TREHALOSE 6-PHOSPHATE PHOSPHATASE"/>
    <property type="match status" value="1"/>
</dbReference>
<sequence length="256" mass="27634">MMNRPALEAHPQPATQPRQPPDIESDWALFLDLDGTLLDLAPTPTSVVVPDGLVDVLRRLHHRLHGAVAIVTGRPLADIDQLLAPLVLPVAGNHGASARLPDGTQQALAPVQPLPPGWVTQAQAACAQWPGTIVEPKPYSLALHYRLAPEHADNVFNLLRCFAAERADDYEILTAHYAYELRPRHADKGMAIERLMALAPFHGRVPVFIGDDVTDESGRAAARRLGGIGLDVGESFSGSAAHVRQWLAKAVGDQDT</sequence>
<keyword evidence="7" id="KW-1185">Reference proteome</keyword>
<comment type="catalytic activity">
    <reaction evidence="4">
        <text>alpha,alpha-trehalose 6-phosphate + H2O = alpha,alpha-trehalose + phosphate</text>
        <dbReference type="Rhea" id="RHEA:23420"/>
        <dbReference type="ChEBI" id="CHEBI:15377"/>
        <dbReference type="ChEBI" id="CHEBI:16551"/>
        <dbReference type="ChEBI" id="CHEBI:43474"/>
        <dbReference type="ChEBI" id="CHEBI:58429"/>
        <dbReference type="EC" id="3.1.3.12"/>
    </reaction>
</comment>
<evidence type="ECO:0000256" key="4">
    <source>
        <dbReference type="RuleBase" id="RU361117"/>
    </source>
</evidence>
<evidence type="ECO:0000313" key="6">
    <source>
        <dbReference type="EMBL" id="TXL71060.1"/>
    </source>
</evidence>
<comment type="pathway">
    <text evidence="1 4">Glycan biosynthesis; trehalose biosynthesis.</text>
</comment>
<keyword evidence="3 4" id="KW-0378">Hydrolase</keyword>
<accession>A0A5C8PD65</accession>
<dbReference type="GO" id="GO:0046872">
    <property type="term" value="F:metal ion binding"/>
    <property type="evidence" value="ECO:0007669"/>
    <property type="project" value="UniProtKB-KW"/>
</dbReference>
<evidence type="ECO:0000256" key="3">
    <source>
        <dbReference type="ARBA" id="ARBA00022801"/>
    </source>
</evidence>
<dbReference type="InterPro" id="IPR036412">
    <property type="entry name" value="HAD-like_sf"/>
</dbReference>
<dbReference type="EMBL" id="VDUZ01000049">
    <property type="protein sequence ID" value="TXL71060.1"/>
    <property type="molecule type" value="Genomic_DNA"/>
</dbReference>
<comment type="function">
    <text evidence="4">Removes the phosphate from trehalose 6-phosphate to produce free trehalose.</text>
</comment>
<dbReference type="EC" id="3.1.3.12" evidence="4"/>
<dbReference type="PANTHER" id="PTHR43768:SF3">
    <property type="entry name" value="TREHALOSE 6-PHOSPHATE PHOSPHATASE"/>
    <property type="match status" value="1"/>
</dbReference>
<dbReference type="GO" id="GO:0004805">
    <property type="term" value="F:trehalose-phosphatase activity"/>
    <property type="evidence" value="ECO:0007669"/>
    <property type="project" value="UniProtKB-EC"/>
</dbReference>
<dbReference type="NCBIfam" id="TIGR00685">
    <property type="entry name" value="T6PP"/>
    <property type="match status" value="1"/>
</dbReference>
<comment type="cofactor">
    <cofactor evidence="4">
        <name>Mg(2+)</name>
        <dbReference type="ChEBI" id="CHEBI:18420"/>
    </cofactor>
</comment>
<dbReference type="Gene3D" id="3.30.70.1020">
    <property type="entry name" value="Trehalose-6-phosphate phosphatase related protein, domain 2"/>
    <property type="match status" value="1"/>
</dbReference>
<keyword evidence="4" id="KW-0460">Magnesium</keyword>
<keyword evidence="4" id="KW-0479">Metal-binding</keyword>
<dbReference type="InterPro" id="IPR006379">
    <property type="entry name" value="HAD-SF_hydro_IIB"/>
</dbReference>
<gene>
    <name evidence="6" type="primary">otsB</name>
    <name evidence="6" type="ORF">FHP25_31810</name>
</gene>
<organism evidence="6 7">
    <name type="scientific">Vineibacter terrae</name>
    <dbReference type="NCBI Taxonomy" id="2586908"/>
    <lineage>
        <taxon>Bacteria</taxon>
        <taxon>Pseudomonadati</taxon>
        <taxon>Pseudomonadota</taxon>
        <taxon>Alphaproteobacteria</taxon>
        <taxon>Hyphomicrobiales</taxon>
        <taxon>Vineibacter</taxon>
    </lineage>
</organism>
<dbReference type="InterPro" id="IPR044651">
    <property type="entry name" value="OTSB-like"/>
</dbReference>
<evidence type="ECO:0000313" key="7">
    <source>
        <dbReference type="Proteomes" id="UP000321638"/>
    </source>
</evidence>
<dbReference type="RefSeq" id="WP_147851040.1">
    <property type="nucleotide sequence ID" value="NZ_VDUZ01000049.1"/>
</dbReference>
<name>A0A5C8PD65_9HYPH</name>
<protein>
    <recommendedName>
        <fullName evidence="4">Trehalose 6-phosphate phosphatase</fullName>
        <ecNumber evidence="4">3.1.3.12</ecNumber>
    </recommendedName>
</protein>
<dbReference type="Gene3D" id="3.40.50.1000">
    <property type="entry name" value="HAD superfamily/HAD-like"/>
    <property type="match status" value="1"/>
</dbReference>
<evidence type="ECO:0000256" key="1">
    <source>
        <dbReference type="ARBA" id="ARBA00005199"/>
    </source>
</evidence>
<comment type="caution">
    <text evidence="6">The sequence shown here is derived from an EMBL/GenBank/DDBJ whole genome shotgun (WGS) entry which is preliminary data.</text>
</comment>
<feature type="region of interest" description="Disordered" evidence="5">
    <location>
        <begin position="1"/>
        <end position="22"/>
    </location>
</feature>
<evidence type="ECO:0000256" key="5">
    <source>
        <dbReference type="SAM" id="MobiDB-lite"/>
    </source>
</evidence>
<dbReference type="InterPro" id="IPR023214">
    <property type="entry name" value="HAD_sf"/>
</dbReference>
<comment type="similarity">
    <text evidence="2 4">Belongs to the trehalose phosphatase family.</text>
</comment>
<dbReference type="OrthoDB" id="9814913at2"/>